<name>A0A8K0T441_9HYPO</name>
<feature type="domain" description="CCHC-type" evidence="9">
    <location>
        <begin position="270"/>
        <end position="283"/>
    </location>
</feature>
<dbReference type="GO" id="GO:0071036">
    <property type="term" value="P:nuclear polyadenylation-dependent snoRNA catabolic process"/>
    <property type="evidence" value="ECO:0007669"/>
    <property type="project" value="TreeGrafter"/>
</dbReference>
<feature type="region of interest" description="Disordered" evidence="8">
    <location>
        <begin position="209"/>
        <end position="245"/>
    </location>
</feature>
<dbReference type="GO" id="GO:0071035">
    <property type="term" value="P:nuclear polyadenylation-dependent rRNA catabolic process"/>
    <property type="evidence" value="ECO:0007669"/>
    <property type="project" value="TreeGrafter"/>
</dbReference>
<dbReference type="AlphaFoldDB" id="A0A8K0T441"/>
<dbReference type="InterPro" id="IPR001878">
    <property type="entry name" value="Znf_CCHC"/>
</dbReference>
<evidence type="ECO:0000256" key="3">
    <source>
        <dbReference type="ARBA" id="ARBA00022737"/>
    </source>
</evidence>
<dbReference type="GO" id="GO:0008270">
    <property type="term" value="F:zinc ion binding"/>
    <property type="evidence" value="ECO:0007669"/>
    <property type="project" value="UniProtKB-KW"/>
</dbReference>
<evidence type="ECO:0000256" key="2">
    <source>
        <dbReference type="ARBA" id="ARBA00022723"/>
    </source>
</evidence>
<feature type="compositionally biased region" description="Basic residues" evidence="8">
    <location>
        <begin position="568"/>
        <end position="581"/>
    </location>
</feature>
<feature type="compositionally biased region" description="Gly residues" evidence="8">
    <location>
        <begin position="553"/>
        <end position="567"/>
    </location>
</feature>
<feature type="compositionally biased region" description="Basic residues" evidence="8">
    <location>
        <begin position="45"/>
        <end position="56"/>
    </location>
</feature>
<evidence type="ECO:0000256" key="1">
    <source>
        <dbReference type="ARBA" id="ARBA00004123"/>
    </source>
</evidence>
<feature type="compositionally biased region" description="Polar residues" evidence="8">
    <location>
        <begin position="536"/>
        <end position="551"/>
    </location>
</feature>
<dbReference type="OrthoDB" id="7608935at2759"/>
<dbReference type="GO" id="GO:0071039">
    <property type="term" value="P:nuclear polyadenylation-dependent CUT catabolic process"/>
    <property type="evidence" value="ECO:0007669"/>
    <property type="project" value="TreeGrafter"/>
</dbReference>
<dbReference type="SUPFAM" id="SSF57756">
    <property type="entry name" value="Retrovirus zinc finger-like domains"/>
    <property type="match status" value="1"/>
</dbReference>
<proteinExistence type="predicted"/>
<feature type="region of interest" description="Disordered" evidence="8">
    <location>
        <begin position="1"/>
        <end position="119"/>
    </location>
</feature>
<keyword evidence="5" id="KW-0862">Zinc</keyword>
<evidence type="ECO:0000259" key="9">
    <source>
        <dbReference type="PROSITE" id="PS50158"/>
    </source>
</evidence>
<evidence type="ECO:0000256" key="4">
    <source>
        <dbReference type="ARBA" id="ARBA00022771"/>
    </source>
</evidence>
<dbReference type="InterPro" id="IPR051644">
    <property type="entry name" value="TRAMP_AT-DNA-binding"/>
</dbReference>
<dbReference type="PANTHER" id="PTHR46543">
    <property type="entry name" value="ZINC FINGER CCHC DOMAIN-CONTAINING PROTEIN 7"/>
    <property type="match status" value="1"/>
</dbReference>
<accession>A0A8K0T441</accession>
<dbReference type="EMBL" id="JAGPNK010000002">
    <property type="protein sequence ID" value="KAH7326140.1"/>
    <property type="molecule type" value="Genomic_DNA"/>
</dbReference>
<feature type="compositionally biased region" description="Polar residues" evidence="8">
    <location>
        <begin position="76"/>
        <end position="89"/>
    </location>
</feature>
<evidence type="ECO:0000256" key="7">
    <source>
        <dbReference type="PROSITE-ProRule" id="PRU00047"/>
    </source>
</evidence>
<evidence type="ECO:0000256" key="5">
    <source>
        <dbReference type="ARBA" id="ARBA00022833"/>
    </source>
</evidence>
<protein>
    <recommendedName>
        <fullName evidence="9">CCHC-type domain-containing protein</fullName>
    </recommendedName>
</protein>
<dbReference type="GO" id="GO:0071038">
    <property type="term" value="P:TRAMP-dependent tRNA surveillance pathway"/>
    <property type="evidence" value="ECO:0007669"/>
    <property type="project" value="TreeGrafter"/>
</dbReference>
<feature type="compositionally biased region" description="Pro residues" evidence="8">
    <location>
        <begin position="489"/>
        <end position="504"/>
    </location>
</feature>
<evidence type="ECO:0000313" key="10">
    <source>
        <dbReference type="EMBL" id="KAH7326140.1"/>
    </source>
</evidence>
<dbReference type="GO" id="GO:0071037">
    <property type="term" value="P:nuclear polyadenylation-dependent snRNA catabolic process"/>
    <property type="evidence" value="ECO:0007669"/>
    <property type="project" value="TreeGrafter"/>
</dbReference>
<reference evidence="10" key="1">
    <citation type="journal article" date="2021" name="Nat. Commun.">
        <title>Genetic determinants of endophytism in the Arabidopsis root mycobiome.</title>
        <authorList>
            <person name="Mesny F."/>
            <person name="Miyauchi S."/>
            <person name="Thiergart T."/>
            <person name="Pickel B."/>
            <person name="Atanasova L."/>
            <person name="Karlsson M."/>
            <person name="Huettel B."/>
            <person name="Barry K.W."/>
            <person name="Haridas S."/>
            <person name="Chen C."/>
            <person name="Bauer D."/>
            <person name="Andreopoulos W."/>
            <person name="Pangilinan J."/>
            <person name="LaButti K."/>
            <person name="Riley R."/>
            <person name="Lipzen A."/>
            <person name="Clum A."/>
            <person name="Drula E."/>
            <person name="Henrissat B."/>
            <person name="Kohler A."/>
            <person name="Grigoriev I.V."/>
            <person name="Martin F.M."/>
            <person name="Hacquard S."/>
        </authorList>
    </citation>
    <scope>NUCLEOTIDE SEQUENCE</scope>
    <source>
        <strain evidence="10">MPI-CAGE-CH-0235</strain>
    </source>
</reference>
<dbReference type="InterPro" id="IPR036875">
    <property type="entry name" value="Znf_CCHC_sf"/>
</dbReference>
<dbReference type="SMART" id="SM00343">
    <property type="entry name" value="ZnF_C2HC"/>
    <property type="match status" value="5"/>
</dbReference>
<keyword evidence="4 7" id="KW-0863">Zinc-finger</keyword>
<dbReference type="Proteomes" id="UP000813444">
    <property type="component" value="Unassembled WGS sequence"/>
</dbReference>
<feature type="compositionally biased region" description="Low complexity" evidence="8">
    <location>
        <begin position="209"/>
        <end position="228"/>
    </location>
</feature>
<evidence type="ECO:0000256" key="8">
    <source>
        <dbReference type="SAM" id="MobiDB-lite"/>
    </source>
</evidence>
<comment type="caution">
    <text evidence="10">The sequence shown here is derived from an EMBL/GenBank/DDBJ whole genome shotgun (WGS) entry which is preliminary data.</text>
</comment>
<feature type="region of interest" description="Disordered" evidence="8">
    <location>
        <begin position="483"/>
        <end position="581"/>
    </location>
</feature>
<keyword evidence="6" id="KW-0539">Nucleus</keyword>
<keyword evidence="3" id="KW-0677">Repeat</keyword>
<dbReference type="Gene3D" id="4.10.60.10">
    <property type="entry name" value="Zinc finger, CCHC-type"/>
    <property type="match status" value="2"/>
</dbReference>
<dbReference type="GO" id="GO:0031499">
    <property type="term" value="C:TRAMP complex"/>
    <property type="evidence" value="ECO:0007669"/>
    <property type="project" value="TreeGrafter"/>
</dbReference>
<organism evidence="10 11">
    <name type="scientific">Stachybotrys elegans</name>
    <dbReference type="NCBI Taxonomy" id="80388"/>
    <lineage>
        <taxon>Eukaryota</taxon>
        <taxon>Fungi</taxon>
        <taxon>Dikarya</taxon>
        <taxon>Ascomycota</taxon>
        <taxon>Pezizomycotina</taxon>
        <taxon>Sordariomycetes</taxon>
        <taxon>Hypocreomycetidae</taxon>
        <taxon>Hypocreales</taxon>
        <taxon>Stachybotryaceae</taxon>
        <taxon>Stachybotrys</taxon>
    </lineage>
</organism>
<dbReference type="GO" id="GO:0071031">
    <property type="term" value="P:nuclear mRNA surveillance of mRNA 3'-end processing"/>
    <property type="evidence" value="ECO:0007669"/>
    <property type="project" value="TreeGrafter"/>
</dbReference>
<keyword evidence="11" id="KW-1185">Reference proteome</keyword>
<evidence type="ECO:0000313" key="11">
    <source>
        <dbReference type="Proteomes" id="UP000813444"/>
    </source>
</evidence>
<keyword evidence="2" id="KW-0479">Metal-binding</keyword>
<sequence>MAMDGEVPGDVISISSDDEVSVSLKRPHNDSDASSGSDTDQKGSRSSKRVRTRRSRSGSTGSSSSEDGEIDENETPSHTEPSSGEQSEPNGAASHKFTTDPKHLAFMPDKPPIYRAGGRSYNLPSLTENKKGGPGPKLKSWVEVFYMNNAAQGQLSLGVVEDAYNHYIHQHSGLPKPRKKTVKKAFKVMSEKGELATLLQALQSAATPASAQISAEPPAASAAQPVSQGPGQTSKTHINGKMNDSKLDPSEMLEQQRKYFPSAQDPSEMCLLCGRKGHAVSECSHTACKFCGDKEHWHFACPTRSRCSKCRQLGHAATTCAEKLALTKEEGLACAFCASPDHLENDCTEIWRSFHPDEETINQVKLLRPGCAECGSSQHYSTDCEQKQPCARNPTWSMRNLERYLDQGCQQVAIEEAAAPATGADAARGSGLKIRGHASRTNNVHYSESDSEVEFLGAKPLKQRTQSAQIGQIRVASNLQIPKVNGAQPPLPPGPPPSLPPPPRAGQNQRPASLPAKPPTAPRDYRNVPPPPAQGFGSQSWRGDQGGASQQGRGNGKARGGFGQRGGRGGRGRGRGRGRGK</sequence>
<dbReference type="PANTHER" id="PTHR46543:SF1">
    <property type="entry name" value="ZINC FINGER CCHC DOMAIN-CONTAINING PROTEIN 7"/>
    <property type="match status" value="1"/>
</dbReference>
<comment type="subcellular location">
    <subcellularLocation>
        <location evidence="1">Nucleus</location>
    </subcellularLocation>
</comment>
<gene>
    <name evidence="10" type="ORF">B0I35DRAFT_405429</name>
</gene>
<evidence type="ECO:0000256" key="6">
    <source>
        <dbReference type="ARBA" id="ARBA00023242"/>
    </source>
</evidence>
<dbReference type="GO" id="GO:0003723">
    <property type="term" value="F:RNA binding"/>
    <property type="evidence" value="ECO:0007669"/>
    <property type="project" value="TreeGrafter"/>
</dbReference>
<dbReference type="PROSITE" id="PS50158">
    <property type="entry name" value="ZF_CCHC"/>
    <property type="match status" value="1"/>
</dbReference>